<comment type="subunit">
    <text evidence="17">Homotetramer.</text>
</comment>
<evidence type="ECO:0000259" key="21">
    <source>
        <dbReference type="PROSITE" id="PS51385"/>
    </source>
</evidence>
<dbReference type="Gene3D" id="3.40.1190.20">
    <property type="match status" value="1"/>
</dbReference>
<dbReference type="PANTHER" id="PTHR12592:SF0">
    <property type="entry name" value="ATP-DEPENDENT (S)-NAD(P)H-HYDRATE DEHYDRATASE"/>
    <property type="match status" value="1"/>
</dbReference>
<dbReference type="NCBIfam" id="TIGR00197">
    <property type="entry name" value="yjeF_nterm"/>
    <property type="match status" value="1"/>
</dbReference>
<feature type="binding site" evidence="18">
    <location>
        <begin position="142"/>
        <end position="148"/>
    </location>
    <ligand>
        <name>(6S)-NADPHX</name>
        <dbReference type="ChEBI" id="CHEBI:64076"/>
    </ligand>
</feature>
<keyword evidence="8 17" id="KW-0521">NADP</keyword>
<dbReference type="HAMAP" id="MF_01966">
    <property type="entry name" value="NADHX_epimerase"/>
    <property type="match status" value="1"/>
</dbReference>
<comment type="similarity">
    <text evidence="18">Belongs to the NnrE/AIBP family.</text>
</comment>
<comment type="similarity">
    <text evidence="3 19">In the N-terminal section; belongs to the NnrE/AIBP family.</text>
</comment>
<keyword evidence="9 18" id="KW-0630">Potassium</keyword>
<comment type="caution">
    <text evidence="18">Lacks conserved residue(s) required for the propagation of feature annotation.</text>
</comment>
<feature type="binding site" evidence="18">
    <location>
        <begin position="67"/>
        <end position="71"/>
    </location>
    <ligand>
        <name>(6S)-NADPHX</name>
        <dbReference type="ChEBI" id="CHEBI:64076"/>
    </ligand>
</feature>
<evidence type="ECO:0000256" key="11">
    <source>
        <dbReference type="ARBA" id="ARBA00023235"/>
    </source>
</evidence>
<evidence type="ECO:0000313" key="23">
    <source>
        <dbReference type="Proteomes" id="UP000202259"/>
    </source>
</evidence>
<feature type="binding site" evidence="17">
    <location>
        <position position="445"/>
    </location>
    <ligand>
        <name>AMP</name>
        <dbReference type="ChEBI" id="CHEBI:456215"/>
    </ligand>
</feature>
<dbReference type="PROSITE" id="PS51385">
    <property type="entry name" value="YJEF_N"/>
    <property type="match status" value="1"/>
</dbReference>
<feature type="binding site" evidence="17">
    <location>
        <begin position="417"/>
        <end position="421"/>
    </location>
    <ligand>
        <name>AMP</name>
        <dbReference type="ChEBI" id="CHEBI:456215"/>
    </ligand>
</feature>
<dbReference type="GO" id="GO:0046496">
    <property type="term" value="P:nicotinamide nucleotide metabolic process"/>
    <property type="evidence" value="ECO:0007669"/>
    <property type="project" value="UniProtKB-UniRule"/>
</dbReference>
<comment type="catalytic activity">
    <reaction evidence="15 17 19">
        <text>(6S)-NADHX + ADP = AMP + phosphate + NADH + H(+)</text>
        <dbReference type="Rhea" id="RHEA:32223"/>
        <dbReference type="ChEBI" id="CHEBI:15378"/>
        <dbReference type="ChEBI" id="CHEBI:43474"/>
        <dbReference type="ChEBI" id="CHEBI:57945"/>
        <dbReference type="ChEBI" id="CHEBI:64074"/>
        <dbReference type="ChEBI" id="CHEBI:456215"/>
        <dbReference type="ChEBI" id="CHEBI:456216"/>
        <dbReference type="EC" id="4.2.1.136"/>
    </reaction>
</comment>
<comment type="catalytic activity">
    <reaction evidence="16 17 19">
        <text>(6S)-NADPHX + ADP = AMP + phosphate + NADPH + H(+)</text>
        <dbReference type="Rhea" id="RHEA:32235"/>
        <dbReference type="ChEBI" id="CHEBI:15378"/>
        <dbReference type="ChEBI" id="CHEBI:43474"/>
        <dbReference type="ChEBI" id="CHEBI:57783"/>
        <dbReference type="ChEBI" id="CHEBI:64076"/>
        <dbReference type="ChEBI" id="CHEBI:456215"/>
        <dbReference type="ChEBI" id="CHEBI:456216"/>
        <dbReference type="EC" id="4.2.1.136"/>
    </reaction>
</comment>
<keyword evidence="6 17" id="KW-0547">Nucleotide-binding</keyword>
<accession>A0A222G814</accession>
<dbReference type="EC" id="4.2.1.136" evidence="19"/>
<comment type="similarity">
    <text evidence="17">Belongs to the NnrD/CARKD family.</text>
</comment>
<evidence type="ECO:0000256" key="9">
    <source>
        <dbReference type="ARBA" id="ARBA00022958"/>
    </source>
</evidence>
<feature type="binding site" evidence="18">
    <location>
        <position position="174"/>
    </location>
    <ligand>
        <name>K(+)</name>
        <dbReference type="ChEBI" id="CHEBI:29103"/>
    </ligand>
</feature>
<evidence type="ECO:0000256" key="2">
    <source>
        <dbReference type="ARBA" id="ARBA00000909"/>
    </source>
</evidence>
<evidence type="ECO:0000256" key="18">
    <source>
        <dbReference type="HAMAP-Rule" id="MF_01966"/>
    </source>
</evidence>
<comment type="function">
    <text evidence="17">Catalyzes the dehydration of the S-form of NAD(P)HX at the expense of ADP, which is converted to AMP. Together with NAD(P)HX epimerase, which catalyzes the epimerization of the S- and R-forms, the enzyme allows the repair of both epimers of NAD(P)HX, a damaged form of NAD(P)H that is a result of enzymatic or heat-dependent hydration.</text>
</comment>
<evidence type="ECO:0000256" key="14">
    <source>
        <dbReference type="ARBA" id="ARBA00025153"/>
    </source>
</evidence>
<dbReference type="InterPro" id="IPR030677">
    <property type="entry name" value="Nnr"/>
</dbReference>
<evidence type="ECO:0000256" key="7">
    <source>
        <dbReference type="ARBA" id="ARBA00022840"/>
    </source>
</evidence>
<evidence type="ECO:0000256" key="17">
    <source>
        <dbReference type="HAMAP-Rule" id="MF_01965"/>
    </source>
</evidence>
<comment type="catalytic activity">
    <reaction evidence="1 18 19">
        <text>(6R)-NADHX = (6S)-NADHX</text>
        <dbReference type="Rhea" id="RHEA:32215"/>
        <dbReference type="ChEBI" id="CHEBI:64074"/>
        <dbReference type="ChEBI" id="CHEBI:64075"/>
        <dbReference type="EC" id="5.1.99.6"/>
    </reaction>
</comment>
<keyword evidence="23" id="KW-1185">Reference proteome</keyword>
<feature type="binding site" evidence="17">
    <location>
        <position position="380"/>
    </location>
    <ligand>
        <name>(6S)-NADPHX</name>
        <dbReference type="ChEBI" id="CHEBI:64076"/>
    </ligand>
</feature>
<protein>
    <recommendedName>
        <fullName evidence="19">Bifunctional NAD(P)H-hydrate repair enzyme</fullName>
    </recommendedName>
    <alternativeName>
        <fullName evidence="19">Nicotinamide nucleotide repair protein</fullName>
    </alternativeName>
    <domain>
        <recommendedName>
            <fullName evidence="19">ADP-dependent (S)-NAD(P)H-hydrate dehydratase</fullName>
            <ecNumber evidence="19">4.2.1.136</ecNumber>
        </recommendedName>
        <alternativeName>
            <fullName evidence="19">ADP-dependent NAD(P)HX dehydratase</fullName>
        </alternativeName>
    </domain>
    <domain>
        <recommendedName>
            <fullName evidence="19">NAD(P)H-hydrate epimerase</fullName>
            <ecNumber evidence="19">5.1.99.6</ecNumber>
        </recommendedName>
    </domain>
</protein>
<comment type="function">
    <text evidence="14 19">Bifunctional enzyme that catalyzes the epimerization of the S- and R-forms of NAD(P)HX and the dehydration of the S-form of NAD(P)HX at the expense of ADP, which is converted to AMP. This allows the repair of both epimers of NAD(P)HX, a damaged form of NAD(P)H that is a result of enzymatic or heat-dependent hydration.</text>
</comment>
<evidence type="ECO:0000256" key="10">
    <source>
        <dbReference type="ARBA" id="ARBA00023027"/>
    </source>
</evidence>
<name>A0A222G814_9GAMM</name>
<dbReference type="AlphaFoldDB" id="A0A222G814"/>
<gene>
    <name evidence="17" type="primary">nnrD</name>
    <name evidence="18" type="synonym">nnrE</name>
    <name evidence="22" type="ORF">B5D82_09800</name>
</gene>
<evidence type="ECO:0000256" key="15">
    <source>
        <dbReference type="ARBA" id="ARBA00048238"/>
    </source>
</evidence>
<dbReference type="InterPro" id="IPR029056">
    <property type="entry name" value="Ribokinase-like"/>
</dbReference>
<feature type="domain" description="YjeF N-terminal" evidence="21">
    <location>
        <begin position="19"/>
        <end position="228"/>
    </location>
</feature>
<feature type="domain" description="YjeF C-terminal" evidence="20">
    <location>
        <begin position="237"/>
        <end position="505"/>
    </location>
</feature>
<dbReference type="GO" id="GO:0052855">
    <property type="term" value="F:ADP-dependent NAD(P)H-hydrate dehydratase activity"/>
    <property type="evidence" value="ECO:0007669"/>
    <property type="project" value="UniProtKB-UniRule"/>
</dbReference>
<evidence type="ECO:0000313" key="22">
    <source>
        <dbReference type="EMBL" id="ASP48027.1"/>
    </source>
</evidence>
<dbReference type="InterPro" id="IPR000631">
    <property type="entry name" value="CARKD"/>
</dbReference>
<dbReference type="PIRSF" id="PIRSF017184">
    <property type="entry name" value="Nnr"/>
    <property type="match status" value="1"/>
</dbReference>
<comment type="cofactor">
    <cofactor evidence="17">
        <name>Mg(2+)</name>
        <dbReference type="ChEBI" id="CHEBI:18420"/>
    </cofactor>
</comment>
<dbReference type="GO" id="GO:0052856">
    <property type="term" value="F:NAD(P)HX epimerase activity"/>
    <property type="evidence" value="ECO:0007669"/>
    <property type="project" value="UniProtKB-UniRule"/>
</dbReference>
<evidence type="ECO:0000256" key="12">
    <source>
        <dbReference type="ARBA" id="ARBA00023239"/>
    </source>
</evidence>
<dbReference type="EMBL" id="CP020465">
    <property type="protein sequence ID" value="ASP48027.1"/>
    <property type="molecule type" value="Genomic_DNA"/>
</dbReference>
<dbReference type="GO" id="GO:0005524">
    <property type="term" value="F:ATP binding"/>
    <property type="evidence" value="ECO:0007669"/>
    <property type="project" value="UniProtKB-UniRule"/>
</dbReference>
<feature type="binding site" evidence="17">
    <location>
        <position position="272"/>
    </location>
    <ligand>
        <name>(6S)-NADPHX</name>
        <dbReference type="ChEBI" id="CHEBI:64076"/>
    </ligand>
</feature>
<sequence>MVSKVSTSLAHYAYKVNQLQRHEAEAAMAGGINLFQLMARAGAAVLSQIQQHFPAARHLHIICGKGNNGGDGYVIAKIAHEVGLSVTVLVMAEREAITGDAQQALILLEALPVKVNFYQQNELKVASISAFQADIIVDCLFGIGFSGRLSPTLEQLIIQINNQPCARVSVDVPSGLNADLGTVYTVAVKADLTVTLIAYKQGLLTGQAGNYVGNLQLETLGVNHVFAQLTTTACFRQSERNLPSILPRAPCSHKGHIGMLLAVGGFETFTGAICLAAEAALRSGASLVGVCCHKQSRNIVLIRQAELMVVADSAQTLSSSTLLKKIKVIILGPGLGQEHWSQALFDLVITLPQSKVVDADALRLLAEYPIKNSQWVLTPHPGEAAVLLSCSIAEIEADRFSAVKKIAQQYGGICVLKGAGTLVSDGNIVWINSTGNPGMASGGMGDVLSGIIGALILQSVDLFSAARLGVYIHGRAADIIVQKYGQIGLLASDLYPEIQRLINAESY</sequence>
<dbReference type="InterPro" id="IPR036652">
    <property type="entry name" value="YjeF_N_dom_sf"/>
</dbReference>
<dbReference type="SUPFAM" id="SSF64153">
    <property type="entry name" value="YjeF N-terminal domain-like"/>
    <property type="match status" value="1"/>
</dbReference>
<evidence type="ECO:0000256" key="1">
    <source>
        <dbReference type="ARBA" id="ARBA00000013"/>
    </source>
</evidence>
<dbReference type="Pfam" id="PF01256">
    <property type="entry name" value="Carb_kinase"/>
    <property type="match status" value="1"/>
</dbReference>
<keyword evidence="5 18" id="KW-0479">Metal-binding</keyword>
<evidence type="ECO:0000256" key="16">
    <source>
        <dbReference type="ARBA" id="ARBA00049209"/>
    </source>
</evidence>
<feature type="binding site" evidence="17">
    <location>
        <position position="334"/>
    </location>
    <ligand>
        <name>(6S)-NADPHX</name>
        <dbReference type="ChEBI" id="CHEBI:64076"/>
    </ligand>
</feature>
<keyword evidence="13" id="KW-0511">Multifunctional enzyme</keyword>
<feature type="binding site" evidence="18">
    <location>
        <position position="68"/>
    </location>
    <ligand>
        <name>K(+)</name>
        <dbReference type="ChEBI" id="CHEBI:29103"/>
    </ligand>
</feature>
<feature type="binding site" evidence="17">
    <location>
        <position position="446"/>
    </location>
    <ligand>
        <name>(6S)-NADPHX</name>
        <dbReference type="ChEBI" id="CHEBI:64076"/>
    </ligand>
</feature>
<evidence type="ECO:0000256" key="13">
    <source>
        <dbReference type="ARBA" id="ARBA00023268"/>
    </source>
</evidence>
<dbReference type="PROSITE" id="PS01050">
    <property type="entry name" value="YJEF_C_2"/>
    <property type="match status" value="1"/>
</dbReference>
<dbReference type="PANTHER" id="PTHR12592">
    <property type="entry name" value="ATP-DEPENDENT (S)-NAD(P)H-HYDRATE DEHYDRATASE FAMILY MEMBER"/>
    <property type="match status" value="1"/>
</dbReference>
<evidence type="ECO:0000256" key="3">
    <source>
        <dbReference type="ARBA" id="ARBA00006001"/>
    </source>
</evidence>
<evidence type="ECO:0000256" key="4">
    <source>
        <dbReference type="ARBA" id="ARBA00009524"/>
    </source>
</evidence>
<dbReference type="GO" id="GO:0046872">
    <property type="term" value="F:metal ion binding"/>
    <property type="evidence" value="ECO:0007669"/>
    <property type="project" value="UniProtKB-UniRule"/>
</dbReference>
<reference evidence="22 23" key="1">
    <citation type="submission" date="2017-08" db="EMBL/GenBank/DDBJ databases">
        <title>Complete genome of Colwellia sp. NB097-1, a psychrophile bacterium ioslated from Bering Sea.</title>
        <authorList>
            <person name="Chen X."/>
        </authorList>
    </citation>
    <scope>NUCLEOTIDE SEQUENCE [LARGE SCALE GENOMIC DNA]</scope>
    <source>
        <strain evidence="22 23">NB097-1</strain>
    </source>
</reference>
<evidence type="ECO:0000256" key="6">
    <source>
        <dbReference type="ARBA" id="ARBA00022741"/>
    </source>
</evidence>
<keyword evidence="7 17" id="KW-0067">ATP-binding</keyword>
<keyword evidence="10 17" id="KW-0520">NAD</keyword>
<dbReference type="EC" id="5.1.99.6" evidence="19"/>
<evidence type="ECO:0000259" key="20">
    <source>
        <dbReference type="PROSITE" id="PS51383"/>
    </source>
</evidence>
<dbReference type="HAMAP" id="MF_01965">
    <property type="entry name" value="NADHX_dehydratase"/>
    <property type="match status" value="1"/>
</dbReference>
<comment type="function">
    <text evidence="18">Catalyzes the epimerization of the S- and R-forms of NAD(P)HX, a damaged form of NAD(P)H that is a result of enzymatic or heat-dependent hydration. This is a prerequisite for the S-specific NAD(P)H-hydrate dehydratase to allow the repair of both epimers of NAD(P)HX.</text>
</comment>
<dbReference type="Proteomes" id="UP000202259">
    <property type="component" value="Chromosome"/>
</dbReference>
<keyword evidence="11 18" id="KW-0413">Isomerase</keyword>
<feature type="binding site" evidence="18">
    <location>
        <position position="138"/>
    </location>
    <ligand>
        <name>K(+)</name>
        <dbReference type="ChEBI" id="CHEBI:29103"/>
    </ligand>
</feature>
<comment type="catalytic activity">
    <reaction evidence="2 18 19">
        <text>(6R)-NADPHX = (6S)-NADPHX</text>
        <dbReference type="Rhea" id="RHEA:32227"/>
        <dbReference type="ChEBI" id="CHEBI:64076"/>
        <dbReference type="ChEBI" id="CHEBI:64077"/>
        <dbReference type="EC" id="5.1.99.6"/>
    </reaction>
</comment>
<dbReference type="Pfam" id="PF03853">
    <property type="entry name" value="YjeF_N"/>
    <property type="match status" value="1"/>
</dbReference>
<evidence type="ECO:0000256" key="5">
    <source>
        <dbReference type="ARBA" id="ARBA00022723"/>
    </source>
</evidence>
<feature type="binding site" evidence="18">
    <location>
        <position position="171"/>
    </location>
    <ligand>
        <name>(6S)-NADPHX</name>
        <dbReference type="ChEBI" id="CHEBI:64076"/>
    </ligand>
</feature>
<keyword evidence="12 17" id="KW-0456">Lyase</keyword>
<dbReference type="NCBIfam" id="TIGR00196">
    <property type="entry name" value="yjeF_cterm"/>
    <property type="match status" value="1"/>
</dbReference>
<dbReference type="InterPro" id="IPR017953">
    <property type="entry name" value="Carbohydrate_kinase_pred_CS"/>
</dbReference>
<dbReference type="GO" id="GO:0110051">
    <property type="term" value="P:metabolite repair"/>
    <property type="evidence" value="ECO:0007669"/>
    <property type="project" value="TreeGrafter"/>
</dbReference>
<proteinExistence type="inferred from homology"/>
<dbReference type="SUPFAM" id="SSF53613">
    <property type="entry name" value="Ribokinase-like"/>
    <property type="match status" value="1"/>
</dbReference>
<comment type="cofactor">
    <cofactor evidence="18 19">
        <name>K(+)</name>
        <dbReference type="ChEBI" id="CHEBI:29103"/>
    </cofactor>
    <text evidence="18 19">Binds 1 potassium ion per subunit.</text>
</comment>
<comment type="similarity">
    <text evidence="4 19">In the C-terminal section; belongs to the NnrD/CARKD family.</text>
</comment>
<dbReference type="InterPro" id="IPR004443">
    <property type="entry name" value="YjeF_N_dom"/>
</dbReference>
<dbReference type="KEGG" id="cber:B5D82_09800"/>
<evidence type="ECO:0000256" key="8">
    <source>
        <dbReference type="ARBA" id="ARBA00022857"/>
    </source>
</evidence>
<dbReference type="PROSITE" id="PS51383">
    <property type="entry name" value="YJEF_C_3"/>
    <property type="match status" value="1"/>
</dbReference>
<organism evidence="22 23">
    <name type="scientific">Cognaticolwellia beringensis</name>
    <dbReference type="NCBI Taxonomy" id="1967665"/>
    <lineage>
        <taxon>Bacteria</taxon>
        <taxon>Pseudomonadati</taxon>
        <taxon>Pseudomonadota</taxon>
        <taxon>Gammaproteobacteria</taxon>
        <taxon>Alteromonadales</taxon>
        <taxon>Colwelliaceae</taxon>
        <taxon>Cognaticolwellia</taxon>
    </lineage>
</organism>
<dbReference type="CDD" id="cd01171">
    <property type="entry name" value="YXKO-related"/>
    <property type="match status" value="1"/>
</dbReference>
<dbReference type="Gene3D" id="3.40.50.10260">
    <property type="entry name" value="YjeF N-terminal domain"/>
    <property type="match status" value="1"/>
</dbReference>
<evidence type="ECO:0000256" key="19">
    <source>
        <dbReference type="PIRNR" id="PIRNR017184"/>
    </source>
</evidence>